<accession>A0AA85KCB1</accession>
<feature type="coiled-coil region" evidence="1">
    <location>
        <begin position="312"/>
        <end position="395"/>
    </location>
</feature>
<organism evidence="2 3">
    <name type="scientific">Trichobilharzia regenti</name>
    <name type="common">Nasal bird schistosome</name>
    <dbReference type="NCBI Taxonomy" id="157069"/>
    <lineage>
        <taxon>Eukaryota</taxon>
        <taxon>Metazoa</taxon>
        <taxon>Spiralia</taxon>
        <taxon>Lophotrochozoa</taxon>
        <taxon>Platyhelminthes</taxon>
        <taxon>Trematoda</taxon>
        <taxon>Digenea</taxon>
        <taxon>Strigeidida</taxon>
        <taxon>Schistosomatoidea</taxon>
        <taxon>Schistosomatidae</taxon>
        <taxon>Trichobilharzia</taxon>
    </lineage>
</organism>
<dbReference type="Proteomes" id="UP000050795">
    <property type="component" value="Unassembled WGS sequence"/>
</dbReference>
<protein>
    <submittedName>
        <fullName evidence="3">Uncharacterized protein</fullName>
    </submittedName>
</protein>
<reference evidence="2" key="1">
    <citation type="submission" date="2022-06" db="EMBL/GenBank/DDBJ databases">
        <authorList>
            <person name="Berger JAMES D."/>
            <person name="Berger JAMES D."/>
        </authorList>
    </citation>
    <scope>NUCLEOTIDE SEQUENCE [LARGE SCALE GENOMIC DNA]</scope>
</reference>
<dbReference type="WBParaSite" id="TREG1_76110.2">
    <property type="protein sequence ID" value="TREG1_76110.2"/>
    <property type="gene ID" value="TREG1_76110"/>
</dbReference>
<reference evidence="3" key="2">
    <citation type="submission" date="2023-11" db="UniProtKB">
        <authorList>
            <consortium name="WormBaseParasite"/>
        </authorList>
    </citation>
    <scope>IDENTIFICATION</scope>
</reference>
<evidence type="ECO:0000313" key="2">
    <source>
        <dbReference type="Proteomes" id="UP000050795"/>
    </source>
</evidence>
<keyword evidence="2" id="KW-1185">Reference proteome</keyword>
<name>A0AA85KCB1_TRIRE</name>
<feature type="coiled-coil region" evidence="1">
    <location>
        <begin position="241"/>
        <end position="275"/>
    </location>
</feature>
<proteinExistence type="predicted"/>
<keyword evidence="1" id="KW-0175">Coiled coil</keyword>
<dbReference type="AlphaFoldDB" id="A0AA85KCB1"/>
<evidence type="ECO:0000256" key="1">
    <source>
        <dbReference type="SAM" id="Coils"/>
    </source>
</evidence>
<evidence type="ECO:0000313" key="3">
    <source>
        <dbReference type="WBParaSite" id="TREG1_76110.2"/>
    </source>
</evidence>
<sequence length="656" mass="73777">MMFPPRLEPSAHIASKAVQLNSVNLLHELLCQREELLARCEAEKLAKENSLIRNQGCVSGAPSGESCRVEFSCSGMSPPSSPDSFQPGVDTRTEVPVSNDLGFGEGLASFVTVNNHLKGLGLAVLKAESEYQSMKKKFILQKFISLVLRAVVRHRGSVIDNSKHLIELLNKEISRRNSQINGRLGKLIGQVSNAEVRLNDTKEAVTEMRKRQCETISELCGENRRLTGELGRIQETNEVVLHKWENEVDCLMAENQKLSAEIERLKNTLATSASEYESVVSLMTDKHRREKNKLLSDIKLAEDSKEMGLLEAGRLKALLEDTKNELSDEKEKAIQASTLSRVFKNEVAELRCDLSKTRENLLEAEESLRSSNELVDRLQAMNKDLTVKLSAAENSCSMKEKDICRLVTQIVELESKNKRSSEKIGELECFVESATGVQKDLEHQCGVFRKQMSEMEAGWLSTRQQLTVTREQLMKMEELLHVHRLRLLRSELEKNELCTRLELIGRKSEVEGTELSDVYSARRSVGEVLGRQTDSETISSQTAPSPKLSCIPESPEYLLNSVTLPRTHSAHELATVPLEIRSGRNSSLAHSATTSFLSRNHVPMVDRRTDHRHKTSSAKRLHIRLEHAASYDSEVKVSRFAESYPEVKDTSKETQF</sequence>